<organism evidence="3 4">
    <name type="scientific">Bradyrhizobium diazoefficiens SEMIA 5080</name>
    <dbReference type="NCBI Taxonomy" id="754504"/>
    <lineage>
        <taxon>Bacteria</taxon>
        <taxon>Pseudomonadati</taxon>
        <taxon>Pseudomonadota</taxon>
        <taxon>Alphaproteobacteria</taxon>
        <taxon>Hyphomicrobiales</taxon>
        <taxon>Nitrobacteraceae</taxon>
        <taxon>Bradyrhizobium</taxon>
    </lineage>
</organism>
<reference evidence="3 4" key="1">
    <citation type="journal article" date="2014" name="BMC Genomics">
        <title>Comparative genomics of Bradyrhizobium japonicum CPAC 15 and Bradyrhizobium diazoefficiens CPAC 7: elite model strains for understanding symbiotic performance with soybean.</title>
        <authorList>
            <person name="Siqueira A.F."/>
            <person name="Ormeno-Orrillo E."/>
            <person name="Souza R.C."/>
            <person name="Rodrigues E.P."/>
            <person name="Almeida L.G."/>
            <person name="Barcellos F.G."/>
            <person name="Batista J.S."/>
            <person name="Nakatami A.S."/>
            <person name="Martinez-Romero E."/>
            <person name="Vasconcelos A.T."/>
            <person name="Hungria M."/>
        </authorList>
    </citation>
    <scope>NUCLEOTIDE SEQUENCE [LARGE SCALE GENOMIC DNA]</scope>
    <source>
        <strain evidence="3 4">SEMIA 5080</strain>
    </source>
</reference>
<evidence type="ECO:0000313" key="4">
    <source>
        <dbReference type="Proteomes" id="UP000024900"/>
    </source>
</evidence>
<feature type="compositionally biased region" description="Basic and acidic residues" evidence="1">
    <location>
        <begin position="124"/>
        <end position="134"/>
    </location>
</feature>
<protein>
    <submittedName>
        <fullName evidence="3">Uncharacterized protein</fullName>
    </submittedName>
</protein>
<proteinExistence type="predicted"/>
<dbReference type="EMBL" id="ADOU02000004">
    <property type="protein sequence ID" value="KGJ68189.1"/>
    <property type="molecule type" value="Genomic_DNA"/>
</dbReference>
<feature type="region of interest" description="Disordered" evidence="1">
    <location>
        <begin position="124"/>
        <end position="143"/>
    </location>
</feature>
<evidence type="ECO:0000313" key="3">
    <source>
        <dbReference type="EMBL" id="KGJ68189.1"/>
    </source>
</evidence>
<dbReference type="AlphaFoldDB" id="A0A837CG13"/>
<evidence type="ECO:0000256" key="1">
    <source>
        <dbReference type="SAM" id="MobiDB-lite"/>
    </source>
</evidence>
<comment type="caution">
    <text evidence="3">The sequence shown here is derived from an EMBL/GenBank/DDBJ whole genome shotgun (WGS) entry which is preliminary data.</text>
</comment>
<evidence type="ECO:0000256" key="2">
    <source>
        <dbReference type="SAM" id="Phobius"/>
    </source>
</evidence>
<sequence length="143" mass="15525">MLSVVKVIGACFVILLAIYGLIAIVLMLLIRVKDLFNAAKEYWPTRRGTKIGFRAIVTDAKTRPGGFLLGLGIVCAIAFFPQYVLFGLIALGAVAGLLSPIAKWRGWGSEGRLTRHLSRPPLMDESHRAVHDSTKSIGGRHVG</sequence>
<name>A0A837CG13_9BRAD</name>
<accession>A0A837CG13</accession>
<keyword evidence="2" id="KW-0472">Membrane</keyword>
<keyword evidence="2" id="KW-1133">Transmembrane helix</keyword>
<dbReference type="RefSeq" id="WP_028175579.1">
    <property type="nucleotide sequence ID" value="NZ_ADOU02000004.1"/>
</dbReference>
<gene>
    <name evidence="3" type="ORF">BJA5080_00913</name>
</gene>
<feature type="transmembrane region" description="Helical" evidence="2">
    <location>
        <begin position="67"/>
        <end position="98"/>
    </location>
</feature>
<feature type="transmembrane region" description="Helical" evidence="2">
    <location>
        <begin position="7"/>
        <end position="30"/>
    </location>
</feature>
<keyword evidence="2" id="KW-0812">Transmembrane</keyword>
<dbReference type="Proteomes" id="UP000024900">
    <property type="component" value="Unassembled WGS sequence"/>
</dbReference>